<dbReference type="PANTHER" id="PTHR46393">
    <property type="entry name" value="SUSHI DOMAIN-CONTAINING PROTEIN"/>
    <property type="match status" value="1"/>
</dbReference>
<keyword evidence="14" id="KW-1185">Reference proteome</keyword>
<dbReference type="PANTHER" id="PTHR46393:SF2">
    <property type="entry name" value="COMPLEMENT C2"/>
    <property type="match status" value="1"/>
</dbReference>
<evidence type="ECO:0000256" key="2">
    <source>
        <dbReference type="ARBA" id="ARBA00022525"/>
    </source>
</evidence>
<dbReference type="InterPro" id="IPR043504">
    <property type="entry name" value="Peptidase_S1_PA_chymotrypsin"/>
</dbReference>
<dbReference type="Gene3D" id="3.40.50.410">
    <property type="entry name" value="von Willebrand factor, type A domain"/>
    <property type="match status" value="1"/>
</dbReference>
<reference evidence="13 14" key="1">
    <citation type="journal article" date="2022" name="Gigascience">
        <title>A chromosome-level genome assembly and annotation of the desert horned lizard, Phrynosoma platyrhinos, provides insight into chromosomal rearrangements among reptiles.</title>
        <authorList>
            <person name="Koochekian N."/>
            <person name="Ascanio A."/>
            <person name="Farleigh K."/>
            <person name="Card D.C."/>
            <person name="Schield D.R."/>
            <person name="Castoe T.A."/>
            <person name="Jezkova T."/>
        </authorList>
    </citation>
    <scope>NUCLEOTIDE SEQUENCE [LARGE SCALE GENOMIC DNA]</scope>
    <source>
        <strain evidence="13">NK-2021</strain>
    </source>
</reference>
<keyword evidence="2" id="KW-0964">Secreted</keyword>
<evidence type="ECO:0000256" key="7">
    <source>
        <dbReference type="ARBA" id="ARBA00022801"/>
    </source>
</evidence>
<evidence type="ECO:0000313" key="13">
    <source>
        <dbReference type="EMBL" id="KAH0630501.1"/>
    </source>
</evidence>
<evidence type="ECO:0000256" key="1">
    <source>
        <dbReference type="ARBA" id="ARBA00004613"/>
    </source>
</evidence>
<dbReference type="Proteomes" id="UP000826234">
    <property type="component" value="Unassembled WGS sequence"/>
</dbReference>
<keyword evidence="3" id="KW-0399">Innate immunity</keyword>
<keyword evidence="8" id="KW-0720">Serine protease</keyword>
<evidence type="ECO:0000256" key="6">
    <source>
        <dbReference type="ARBA" id="ARBA00022737"/>
    </source>
</evidence>
<evidence type="ECO:0000256" key="4">
    <source>
        <dbReference type="ARBA" id="ARBA00022659"/>
    </source>
</evidence>
<keyword evidence="4" id="KW-0768">Sushi</keyword>
<comment type="subcellular location">
    <subcellularLocation>
        <location evidence="1">Secreted</location>
    </subcellularLocation>
</comment>
<evidence type="ECO:0000313" key="14">
    <source>
        <dbReference type="Proteomes" id="UP000826234"/>
    </source>
</evidence>
<dbReference type="InterPro" id="IPR009003">
    <property type="entry name" value="Peptidase_S1_PA"/>
</dbReference>
<dbReference type="Gene3D" id="2.40.10.10">
    <property type="entry name" value="Trypsin-like serine proteases"/>
    <property type="match status" value="1"/>
</dbReference>
<evidence type="ECO:0000256" key="12">
    <source>
        <dbReference type="SAM" id="SignalP"/>
    </source>
</evidence>
<evidence type="ECO:0000256" key="11">
    <source>
        <dbReference type="ARBA" id="ARBA00023180"/>
    </source>
</evidence>
<sequence length="286" mass="32468">MLSVCFLFLWLNNLVVVLGKSNMGGSPKKAVDSIEDLVNVRANRKDYLGESSKPVFIARLPVCFIHSDIYAFGVGNLEVDWSAMNEIASKKPGERHAFILKNPEELKMAFEDVLGGGQRRLPIKRRIDHELYNVRAKLAQGIQEFYDYDISLLELENPVRFGGRISTNANPTSDLNLLCRPICLPCTEGANKALKKKPGTTTCKDHGESGGSLFVERRERHFQVGVISWGTYDPCKRKKKIRNTQETLRDSPPRNHKPRDFYIGLIGVQDWLRKHLGKSLRFIPMQ</sequence>
<feature type="chain" id="PRO_5045080889" evidence="12">
    <location>
        <begin position="20"/>
        <end position="286"/>
    </location>
</feature>
<dbReference type="EMBL" id="JAIPUX010000439">
    <property type="protein sequence ID" value="KAH0630501.1"/>
    <property type="molecule type" value="Genomic_DNA"/>
</dbReference>
<gene>
    <name evidence="13" type="ORF">JD844_013567</name>
</gene>
<dbReference type="InterPro" id="IPR036465">
    <property type="entry name" value="vWFA_dom_sf"/>
</dbReference>
<protein>
    <submittedName>
        <fullName evidence="13">Uncharacterized protein</fullName>
    </submittedName>
</protein>
<evidence type="ECO:0000256" key="8">
    <source>
        <dbReference type="ARBA" id="ARBA00022825"/>
    </source>
</evidence>
<keyword evidence="9" id="KW-0391">Immunity</keyword>
<keyword evidence="5" id="KW-0645">Protease</keyword>
<evidence type="ECO:0000256" key="5">
    <source>
        <dbReference type="ARBA" id="ARBA00022670"/>
    </source>
</evidence>
<evidence type="ECO:0000256" key="3">
    <source>
        <dbReference type="ARBA" id="ARBA00022588"/>
    </source>
</evidence>
<name>A0ABQ7TMA5_PHRPL</name>
<keyword evidence="7" id="KW-0378">Hydrolase</keyword>
<feature type="signal peptide" evidence="12">
    <location>
        <begin position="1"/>
        <end position="19"/>
    </location>
</feature>
<accession>A0ABQ7TMA5</accession>
<keyword evidence="10" id="KW-0180">Complement pathway</keyword>
<dbReference type="SUPFAM" id="SSF50494">
    <property type="entry name" value="Trypsin-like serine proteases"/>
    <property type="match status" value="1"/>
</dbReference>
<keyword evidence="11" id="KW-0325">Glycoprotein</keyword>
<proteinExistence type="predicted"/>
<keyword evidence="12" id="KW-0732">Signal</keyword>
<organism evidence="13 14">
    <name type="scientific">Phrynosoma platyrhinos</name>
    <name type="common">Desert horned lizard</name>
    <dbReference type="NCBI Taxonomy" id="52577"/>
    <lineage>
        <taxon>Eukaryota</taxon>
        <taxon>Metazoa</taxon>
        <taxon>Chordata</taxon>
        <taxon>Craniata</taxon>
        <taxon>Vertebrata</taxon>
        <taxon>Euteleostomi</taxon>
        <taxon>Lepidosauria</taxon>
        <taxon>Squamata</taxon>
        <taxon>Bifurcata</taxon>
        <taxon>Unidentata</taxon>
        <taxon>Episquamata</taxon>
        <taxon>Toxicofera</taxon>
        <taxon>Iguania</taxon>
        <taxon>Phrynosomatidae</taxon>
        <taxon>Phrynosomatinae</taxon>
        <taxon>Phrynosoma</taxon>
    </lineage>
</organism>
<evidence type="ECO:0000256" key="10">
    <source>
        <dbReference type="ARBA" id="ARBA00022875"/>
    </source>
</evidence>
<dbReference type="SUPFAM" id="SSF53300">
    <property type="entry name" value="vWA-like"/>
    <property type="match status" value="1"/>
</dbReference>
<keyword evidence="6" id="KW-0677">Repeat</keyword>
<evidence type="ECO:0000256" key="9">
    <source>
        <dbReference type="ARBA" id="ARBA00022859"/>
    </source>
</evidence>
<comment type="caution">
    <text evidence="13">The sequence shown here is derived from an EMBL/GenBank/DDBJ whole genome shotgun (WGS) entry which is preliminary data.</text>
</comment>